<keyword evidence="1" id="KW-0472">Membrane</keyword>
<dbReference type="EMBL" id="FMKA01000001">
    <property type="protein sequence ID" value="SCP95483.1"/>
    <property type="molecule type" value="Genomic_DNA"/>
</dbReference>
<evidence type="ECO:0000313" key="3">
    <source>
        <dbReference type="Proteomes" id="UP000199315"/>
    </source>
</evidence>
<dbReference type="AlphaFoldDB" id="A0A1D3TPQ9"/>
<feature type="transmembrane region" description="Helical" evidence="1">
    <location>
        <begin position="20"/>
        <end position="41"/>
    </location>
</feature>
<name>A0A1D3TPQ9_9FIRM</name>
<sequence length="368" mass="42791">MQKSIRHHNSKKKRQSKRTAYIAVFSLVAVFAAVIALIVSLDGSRLNLKINDTLVEKDEYLRIMDENIYEVTQYFTEKYHAGVDKAFWGKEFGGEVPSRMLADKTIEDLKYFRGVYENAREKGYVDSMQYRDLVKRFENENAARKEKISKGEAVYGLSEFTLPLFIEYEMDVIQKNYCDNLENPGMQITEEERQTYYEENKNSIFIKDDDIELEFVRIPYEQDGLSDQETEELKQAMTAMYKEATSETGLESLLGSYENLRSYFASQKILSGERSGYDNLIGDVLELAGELKKGEYSQVIDEYGTLYLIFCKDRVDYDYQSISEVTDVINKNLREEHYDGIIREKAETSVVEGKIEDVYQFTLKQVVK</sequence>
<dbReference type="Proteomes" id="UP000199315">
    <property type="component" value="Unassembled WGS sequence"/>
</dbReference>
<gene>
    <name evidence="2" type="ORF">SAMN05421730_1001601</name>
</gene>
<reference evidence="2 3" key="1">
    <citation type="submission" date="2016-09" db="EMBL/GenBank/DDBJ databases">
        <authorList>
            <person name="Capua I."/>
            <person name="De Benedictis P."/>
            <person name="Joannis T."/>
            <person name="Lombin L.H."/>
            <person name="Cattoli G."/>
        </authorList>
    </citation>
    <scope>NUCLEOTIDE SEQUENCE [LARGE SCALE GENOMIC DNA]</scope>
    <source>
        <strain evidence="2 3">GluBS11</strain>
    </source>
</reference>
<dbReference type="STRING" id="1619234.SAMN05421730_1001601"/>
<keyword evidence="1" id="KW-0812">Transmembrane</keyword>
<accession>A0A1D3TPQ9</accession>
<protein>
    <submittedName>
        <fullName evidence="2">PPIC-type PPIASE domain-containing protein</fullName>
    </submittedName>
</protein>
<dbReference type="RefSeq" id="WP_169823572.1">
    <property type="nucleotide sequence ID" value="NZ_FMKA01000001.1"/>
</dbReference>
<organism evidence="2 3">
    <name type="scientific">Anaerobium acetethylicum</name>
    <dbReference type="NCBI Taxonomy" id="1619234"/>
    <lineage>
        <taxon>Bacteria</taxon>
        <taxon>Bacillati</taxon>
        <taxon>Bacillota</taxon>
        <taxon>Clostridia</taxon>
        <taxon>Lachnospirales</taxon>
        <taxon>Lachnospiraceae</taxon>
        <taxon>Anaerobium</taxon>
    </lineage>
</organism>
<keyword evidence="1" id="KW-1133">Transmembrane helix</keyword>
<keyword evidence="3" id="KW-1185">Reference proteome</keyword>
<evidence type="ECO:0000313" key="2">
    <source>
        <dbReference type="EMBL" id="SCP95483.1"/>
    </source>
</evidence>
<proteinExistence type="predicted"/>
<evidence type="ECO:0000256" key="1">
    <source>
        <dbReference type="SAM" id="Phobius"/>
    </source>
</evidence>